<accession>A0A9N9KYB0</accession>
<feature type="compositionally biased region" description="Polar residues" evidence="1">
    <location>
        <begin position="33"/>
        <end position="55"/>
    </location>
</feature>
<evidence type="ECO:0000313" key="3">
    <source>
        <dbReference type="Proteomes" id="UP000696280"/>
    </source>
</evidence>
<keyword evidence="3" id="KW-1185">Reference proteome</keyword>
<evidence type="ECO:0000256" key="1">
    <source>
        <dbReference type="SAM" id="MobiDB-lite"/>
    </source>
</evidence>
<gene>
    <name evidence="2" type="ORF">HYFRA_00004733</name>
</gene>
<dbReference type="Proteomes" id="UP000696280">
    <property type="component" value="Unassembled WGS sequence"/>
</dbReference>
<name>A0A9N9KYB0_9HELO</name>
<protein>
    <submittedName>
        <fullName evidence="2">Uncharacterized protein</fullName>
    </submittedName>
</protein>
<dbReference type="EMBL" id="CAJVRL010000057">
    <property type="protein sequence ID" value="CAG8954808.1"/>
    <property type="molecule type" value="Genomic_DNA"/>
</dbReference>
<reference evidence="2" key="1">
    <citation type="submission" date="2021-07" db="EMBL/GenBank/DDBJ databases">
        <authorList>
            <person name="Durling M."/>
        </authorList>
    </citation>
    <scope>NUCLEOTIDE SEQUENCE</scope>
</reference>
<feature type="region of interest" description="Disordered" evidence="1">
    <location>
        <begin position="439"/>
        <end position="462"/>
    </location>
</feature>
<dbReference type="OrthoDB" id="5317787at2759"/>
<feature type="region of interest" description="Disordered" evidence="1">
    <location>
        <begin position="1"/>
        <end position="65"/>
    </location>
</feature>
<comment type="caution">
    <text evidence="2">The sequence shown here is derived from an EMBL/GenBank/DDBJ whole genome shotgun (WGS) entry which is preliminary data.</text>
</comment>
<sequence>MHQPLRRQPTFHRGSSSTADYQRSDDSQDSQSTAPTSINDSPNSTYDTYNSTPERFTSRPEYRTSPSMTYFARSSVETYASGASEEEELFLEPESYESDPDFDVKECREVVDTDLRPTNPGDFAEYFPSTNRLFIRHDDTTYDGNMNLRVDTEGISSKETIQLFHLRMQDLKKREFSLRRYERSSGREVCHSSRKYVKSAADQRPALTRSVSNAFASIRKPDVKRTNSIMSNKSQKSTAGVIRQDSGYGGSFHEDDTEIADFMSELKLKSPSIPTNTTKLEFSNYAQIEVKRRGSKNNKRYEFHYWGFKYTWKRVAEKYSGGKSVAYHLHKGEGPAIAHIVPELRSPAQIQRENASGGWVPPCSMWISDESVVEALGDVPDVIIATGLITLVDDCIKQRFNSKAKHTHTHSVGVPLTPLKYDMEFVSPKAMVEHMFKRTNSSGSSKGESPLRYQNSPTPVRF</sequence>
<evidence type="ECO:0000313" key="2">
    <source>
        <dbReference type="EMBL" id="CAG8954808.1"/>
    </source>
</evidence>
<organism evidence="2 3">
    <name type="scientific">Hymenoscyphus fraxineus</name>
    <dbReference type="NCBI Taxonomy" id="746836"/>
    <lineage>
        <taxon>Eukaryota</taxon>
        <taxon>Fungi</taxon>
        <taxon>Dikarya</taxon>
        <taxon>Ascomycota</taxon>
        <taxon>Pezizomycotina</taxon>
        <taxon>Leotiomycetes</taxon>
        <taxon>Helotiales</taxon>
        <taxon>Helotiaceae</taxon>
        <taxon>Hymenoscyphus</taxon>
    </lineage>
</organism>
<proteinExistence type="predicted"/>
<dbReference type="AlphaFoldDB" id="A0A9N9KYB0"/>